<keyword evidence="2" id="KW-1133">Transmembrane helix</keyword>
<evidence type="ECO:0000256" key="2">
    <source>
        <dbReference type="SAM" id="Phobius"/>
    </source>
</evidence>
<keyword evidence="4" id="KW-1185">Reference proteome</keyword>
<feature type="region of interest" description="Disordered" evidence="1">
    <location>
        <begin position="102"/>
        <end position="142"/>
    </location>
</feature>
<feature type="compositionally biased region" description="Basic and acidic residues" evidence="1">
    <location>
        <begin position="102"/>
        <end position="123"/>
    </location>
</feature>
<feature type="compositionally biased region" description="Basic and acidic residues" evidence="1">
    <location>
        <begin position="276"/>
        <end position="288"/>
    </location>
</feature>
<sequence length="301" mass="33811">MAWYFMVWVGLTCLLAHFVNVFLEGILKRDGSGGSREGPRDSPRSILKHHSSTDSRRASFSESEHPRGILKSESPLPPPVGSPDHEAKLLRGVLKKDSSLEDSKEIKSILKPESESLEPDHSSDSSSDDVTLTTVNTPQAPECDIADSIRDIDPVRHKDEQHKGDAALKAEILKAEHHLADLAEALRQVEPIKAKDDLAEALRQIEPIRSSKERSKEREDRGREELRGKEREEWLREDITQALSVKEYSATSKVTSSMATLLTSQVSSTNSTSTYESEHRVNKSEAIARRKNSHSRRYDER</sequence>
<feature type="region of interest" description="Disordered" evidence="1">
    <location>
        <begin position="204"/>
        <end position="233"/>
    </location>
</feature>
<reference evidence="3" key="1">
    <citation type="submission" date="2023-10" db="EMBL/GenBank/DDBJ databases">
        <title>Genome assemblies of two species of porcelain crab, Petrolisthes cinctipes and Petrolisthes manimaculis (Anomura: Porcellanidae).</title>
        <authorList>
            <person name="Angst P."/>
        </authorList>
    </citation>
    <scope>NUCLEOTIDE SEQUENCE</scope>
    <source>
        <strain evidence="3">PB745_01</strain>
        <tissue evidence="3">Gill</tissue>
    </source>
</reference>
<evidence type="ECO:0000313" key="4">
    <source>
        <dbReference type="Proteomes" id="UP001286313"/>
    </source>
</evidence>
<feature type="region of interest" description="Disordered" evidence="1">
    <location>
        <begin position="30"/>
        <end position="85"/>
    </location>
</feature>
<keyword evidence="2" id="KW-0472">Membrane</keyword>
<dbReference type="AlphaFoldDB" id="A0AAE1EHJ5"/>
<feature type="compositionally biased region" description="Polar residues" evidence="1">
    <location>
        <begin position="130"/>
        <end position="139"/>
    </location>
</feature>
<accession>A0AAE1EHJ5</accession>
<feature type="compositionally biased region" description="Basic and acidic residues" evidence="1">
    <location>
        <begin position="51"/>
        <end position="67"/>
    </location>
</feature>
<gene>
    <name evidence="3" type="ORF">Pcinc_041716</name>
</gene>
<feature type="compositionally biased region" description="Basic and acidic residues" evidence="1">
    <location>
        <begin position="30"/>
        <end position="43"/>
    </location>
</feature>
<feature type="compositionally biased region" description="Low complexity" evidence="1">
    <location>
        <begin position="264"/>
        <end position="274"/>
    </location>
</feature>
<feature type="compositionally biased region" description="Basic and acidic residues" evidence="1">
    <location>
        <begin position="209"/>
        <end position="233"/>
    </location>
</feature>
<keyword evidence="2" id="KW-0812">Transmembrane</keyword>
<dbReference type="Proteomes" id="UP001286313">
    <property type="component" value="Unassembled WGS sequence"/>
</dbReference>
<organism evidence="3 4">
    <name type="scientific">Petrolisthes cinctipes</name>
    <name type="common">Flat porcelain crab</name>
    <dbReference type="NCBI Taxonomy" id="88211"/>
    <lineage>
        <taxon>Eukaryota</taxon>
        <taxon>Metazoa</taxon>
        <taxon>Ecdysozoa</taxon>
        <taxon>Arthropoda</taxon>
        <taxon>Crustacea</taxon>
        <taxon>Multicrustacea</taxon>
        <taxon>Malacostraca</taxon>
        <taxon>Eumalacostraca</taxon>
        <taxon>Eucarida</taxon>
        <taxon>Decapoda</taxon>
        <taxon>Pleocyemata</taxon>
        <taxon>Anomura</taxon>
        <taxon>Galatheoidea</taxon>
        <taxon>Porcellanidae</taxon>
        <taxon>Petrolisthes</taxon>
    </lineage>
</organism>
<evidence type="ECO:0000256" key="1">
    <source>
        <dbReference type="SAM" id="MobiDB-lite"/>
    </source>
</evidence>
<feature type="region of interest" description="Disordered" evidence="1">
    <location>
        <begin position="264"/>
        <end position="301"/>
    </location>
</feature>
<comment type="caution">
    <text evidence="3">The sequence shown here is derived from an EMBL/GenBank/DDBJ whole genome shotgun (WGS) entry which is preliminary data.</text>
</comment>
<protein>
    <submittedName>
        <fullName evidence="3">Uncharacterized protein</fullName>
    </submittedName>
</protein>
<name>A0AAE1EHJ5_PETCI</name>
<feature type="transmembrane region" description="Helical" evidence="2">
    <location>
        <begin position="6"/>
        <end position="27"/>
    </location>
</feature>
<proteinExistence type="predicted"/>
<evidence type="ECO:0000313" key="3">
    <source>
        <dbReference type="EMBL" id="KAK3851653.1"/>
    </source>
</evidence>
<dbReference type="EMBL" id="JAWQEG010007799">
    <property type="protein sequence ID" value="KAK3851653.1"/>
    <property type="molecule type" value="Genomic_DNA"/>
</dbReference>